<accession>A0A8W8I527</accession>
<evidence type="ECO:0000256" key="2">
    <source>
        <dbReference type="SAM" id="SignalP"/>
    </source>
</evidence>
<keyword evidence="1" id="KW-0472">Membrane</keyword>
<keyword evidence="4" id="KW-1185">Reference proteome</keyword>
<evidence type="ECO:0000313" key="4">
    <source>
        <dbReference type="Proteomes" id="UP000005408"/>
    </source>
</evidence>
<feature type="chain" id="PRO_5036443536" description="Transmembrane protein" evidence="2">
    <location>
        <begin position="24"/>
        <end position="252"/>
    </location>
</feature>
<feature type="transmembrane region" description="Helical" evidence="1">
    <location>
        <begin position="141"/>
        <end position="163"/>
    </location>
</feature>
<dbReference type="EnsemblMetazoa" id="G12614.1">
    <property type="protein sequence ID" value="G12614.1:cds"/>
    <property type="gene ID" value="G12614"/>
</dbReference>
<dbReference type="AlphaFoldDB" id="A0A8W8I527"/>
<keyword evidence="2" id="KW-0732">Signal</keyword>
<reference evidence="3" key="1">
    <citation type="submission" date="2022-08" db="UniProtKB">
        <authorList>
            <consortium name="EnsemblMetazoa"/>
        </authorList>
    </citation>
    <scope>IDENTIFICATION</scope>
    <source>
        <strain evidence="3">05x7-T-G4-1.051#20</strain>
    </source>
</reference>
<evidence type="ECO:0000256" key="1">
    <source>
        <dbReference type="SAM" id="Phobius"/>
    </source>
</evidence>
<keyword evidence="1" id="KW-0812">Transmembrane</keyword>
<sequence>MSTQIFIMTGFFLFLFYLHLVEADCGVSSAGYALACNAGYHCCSKEDHTCCKDGTVCMGKACLGWRAMIGVVAACLFGFVVVCAAIGYLGLKIVEHFSPLCERKVEPAPAVSEEGTFEEQKTQSSVSGETRKGVWPTIAAIMIKVQPMLTPFCLIFILSHYLVGAVDSCGNSMFCESGYHCCSIDTCCVDGSVCAGPICLSIGAIIGIVIGGLSGLSVVASLVAWIYGKLLKKASVQPDEQQSARSDEQQSP</sequence>
<protein>
    <recommendedName>
        <fullName evidence="5">Transmembrane protein</fullName>
    </recommendedName>
</protein>
<name>A0A8W8I527_MAGGI</name>
<feature type="transmembrane region" description="Helical" evidence="1">
    <location>
        <begin position="68"/>
        <end position="91"/>
    </location>
</feature>
<proteinExistence type="predicted"/>
<evidence type="ECO:0000313" key="3">
    <source>
        <dbReference type="EnsemblMetazoa" id="G12614.1:cds"/>
    </source>
</evidence>
<feature type="transmembrane region" description="Helical" evidence="1">
    <location>
        <begin position="202"/>
        <end position="227"/>
    </location>
</feature>
<evidence type="ECO:0008006" key="5">
    <source>
        <dbReference type="Google" id="ProtNLM"/>
    </source>
</evidence>
<dbReference type="Proteomes" id="UP000005408">
    <property type="component" value="Unassembled WGS sequence"/>
</dbReference>
<organism evidence="3 4">
    <name type="scientific">Magallana gigas</name>
    <name type="common">Pacific oyster</name>
    <name type="synonym">Crassostrea gigas</name>
    <dbReference type="NCBI Taxonomy" id="29159"/>
    <lineage>
        <taxon>Eukaryota</taxon>
        <taxon>Metazoa</taxon>
        <taxon>Spiralia</taxon>
        <taxon>Lophotrochozoa</taxon>
        <taxon>Mollusca</taxon>
        <taxon>Bivalvia</taxon>
        <taxon>Autobranchia</taxon>
        <taxon>Pteriomorphia</taxon>
        <taxon>Ostreida</taxon>
        <taxon>Ostreoidea</taxon>
        <taxon>Ostreidae</taxon>
        <taxon>Magallana</taxon>
    </lineage>
</organism>
<keyword evidence="1" id="KW-1133">Transmembrane helix</keyword>
<feature type="signal peptide" evidence="2">
    <location>
        <begin position="1"/>
        <end position="23"/>
    </location>
</feature>